<evidence type="ECO:0000256" key="3">
    <source>
        <dbReference type="ARBA" id="ARBA00022842"/>
    </source>
</evidence>
<dbReference type="GO" id="GO:0007165">
    <property type="term" value="P:signal transduction"/>
    <property type="evidence" value="ECO:0007669"/>
    <property type="project" value="TreeGrafter"/>
</dbReference>
<dbReference type="FunFam" id="3.30.540.10:FF:000004">
    <property type="entry name" value="Inositol-1-monophosphatase"/>
    <property type="match status" value="1"/>
</dbReference>
<dbReference type="EMBL" id="JAAOIC020000067">
    <property type="protein sequence ID" value="KAG8034495.1"/>
    <property type="molecule type" value="Genomic_DNA"/>
</dbReference>
<protein>
    <recommendedName>
        <fullName evidence="5">Inositol-1-monophosphatase</fullName>
        <ecNumber evidence="5">3.1.3.25</ecNumber>
    </recommendedName>
</protein>
<dbReference type="InterPro" id="IPR020550">
    <property type="entry name" value="Inositol_monophosphatase_CS"/>
</dbReference>
<reference evidence="6" key="2">
    <citation type="submission" date="2021-04" db="EMBL/GenBank/DDBJ databases">
        <title>Genome-wide patterns of bracovirus chromosomal integration into multiple host tissues during parasitism.</title>
        <authorList>
            <person name="Chebbi M.A.C."/>
        </authorList>
    </citation>
    <scope>NUCLEOTIDE SEQUENCE</scope>
    <source>
        <tissue evidence="6">Whole body</tissue>
    </source>
</reference>
<evidence type="ECO:0000256" key="2">
    <source>
        <dbReference type="ARBA" id="ARBA00022723"/>
    </source>
</evidence>
<dbReference type="EC" id="3.1.3.25" evidence="5"/>
<keyword evidence="7" id="KW-1185">Reference proteome</keyword>
<feature type="binding site" evidence="4">
    <location>
        <position position="72"/>
    </location>
    <ligand>
        <name>Mg(2+)</name>
        <dbReference type="ChEBI" id="CHEBI:18420"/>
        <label>1</label>
        <note>catalytic</note>
    </ligand>
</feature>
<dbReference type="InterPro" id="IPR000760">
    <property type="entry name" value="Inositol_monophosphatase-like"/>
</dbReference>
<comment type="similarity">
    <text evidence="1 5">Belongs to the inositol monophosphatase superfamily.</text>
</comment>
<comment type="cofactor">
    <cofactor evidence="4 5">
        <name>Mg(2+)</name>
        <dbReference type="ChEBI" id="CHEBI:18420"/>
    </cofactor>
</comment>
<dbReference type="GO" id="GO:0006020">
    <property type="term" value="P:inositol metabolic process"/>
    <property type="evidence" value="ECO:0007669"/>
    <property type="project" value="TreeGrafter"/>
</dbReference>
<organism evidence="6 7">
    <name type="scientific">Cotesia typhae</name>
    <dbReference type="NCBI Taxonomy" id="2053667"/>
    <lineage>
        <taxon>Eukaryota</taxon>
        <taxon>Metazoa</taxon>
        <taxon>Ecdysozoa</taxon>
        <taxon>Arthropoda</taxon>
        <taxon>Hexapoda</taxon>
        <taxon>Insecta</taxon>
        <taxon>Pterygota</taxon>
        <taxon>Neoptera</taxon>
        <taxon>Endopterygota</taxon>
        <taxon>Hymenoptera</taxon>
        <taxon>Apocrita</taxon>
        <taxon>Ichneumonoidea</taxon>
        <taxon>Braconidae</taxon>
        <taxon>Microgastrinae</taxon>
        <taxon>Cotesia</taxon>
    </lineage>
</organism>
<feature type="binding site" evidence="4">
    <location>
        <position position="95"/>
    </location>
    <ligand>
        <name>Mg(2+)</name>
        <dbReference type="ChEBI" id="CHEBI:18420"/>
        <label>1</label>
        <note>catalytic</note>
    </ligand>
</feature>
<dbReference type="Proteomes" id="UP000729913">
    <property type="component" value="Unassembled WGS sequence"/>
</dbReference>
<dbReference type="AlphaFoldDB" id="A0A8J5QUZ3"/>
<evidence type="ECO:0000256" key="4">
    <source>
        <dbReference type="PIRSR" id="PIRSR600760-2"/>
    </source>
</evidence>
<feature type="binding site" evidence="4">
    <location>
        <position position="94"/>
    </location>
    <ligand>
        <name>Mg(2+)</name>
        <dbReference type="ChEBI" id="CHEBI:18420"/>
        <label>1</label>
        <note>catalytic</note>
    </ligand>
</feature>
<dbReference type="OrthoDB" id="10254945at2759"/>
<comment type="catalytic activity">
    <reaction evidence="5">
        <text>a myo-inositol phosphate + H2O = myo-inositol + phosphate</text>
        <dbReference type="Rhea" id="RHEA:24056"/>
        <dbReference type="ChEBI" id="CHEBI:15377"/>
        <dbReference type="ChEBI" id="CHEBI:17268"/>
        <dbReference type="ChEBI" id="CHEBI:43474"/>
        <dbReference type="ChEBI" id="CHEBI:84139"/>
        <dbReference type="EC" id="3.1.3.25"/>
    </reaction>
</comment>
<dbReference type="Pfam" id="PF00459">
    <property type="entry name" value="Inositol_P"/>
    <property type="match status" value="1"/>
</dbReference>
<keyword evidence="3 4" id="KW-0460">Magnesium</keyword>
<comment type="pathway">
    <text evidence="5">Polyol metabolism; myo-inositol biosynthesis; myo-inositol from D-glucose 6-phosphate: step 2/2.</text>
</comment>
<dbReference type="GO" id="GO:0046854">
    <property type="term" value="P:phosphatidylinositol phosphate biosynthetic process"/>
    <property type="evidence" value="ECO:0007669"/>
    <property type="project" value="InterPro"/>
</dbReference>
<dbReference type="PANTHER" id="PTHR20854">
    <property type="entry name" value="INOSITOL MONOPHOSPHATASE"/>
    <property type="match status" value="1"/>
</dbReference>
<evidence type="ECO:0000256" key="1">
    <source>
        <dbReference type="ARBA" id="ARBA00009759"/>
    </source>
</evidence>
<proteinExistence type="inferred from homology"/>
<evidence type="ECO:0000313" key="6">
    <source>
        <dbReference type="EMBL" id="KAG8034495.1"/>
    </source>
</evidence>
<keyword evidence="2 4" id="KW-0479">Metal-binding</keyword>
<keyword evidence="5" id="KW-0378">Hydrolase</keyword>
<feature type="binding site" evidence="4">
    <location>
        <position position="221"/>
    </location>
    <ligand>
        <name>Mg(2+)</name>
        <dbReference type="ChEBI" id="CHEBI:18420"/>
        <label>1</label>
        <note>catalytic</note>
    </ligand>
</feature>
<dbReference type="GO" id="GO:0046872">
    <property type="term" value="F:metal ion binding"/>
    <property type="evidence" value="ECO:0007669"/>
    <property type="project" value="UniProtKB-KW"/>
</dbReference>
<dbReference type="GO" id="GO:0008934">
    <property type="term" value="F:inositol monophosphate 1-phosphatase activity"/>
    <property type="evidence" value="ECO:0007669"/>
    <property type="project" value="InterPro"/>
</dbReference>
<dbReference type="InterPro" id="IPR033942">
    <property type="entry name" value="IMPase"/>
</dbReference>
<dbReference type="PROSITE" id="PS00630">
    <property type="entry name" value="IMP_2"/>
    <property type="match status" value="1"/>
</dbReference>
<comment type="caution">
    <text evidence="6">The sequence shown here is derived from an EMBL/GenBank/DDBJ whole genome shotgun (WGS) entry which is preliminary data.</text>
</comment>
<sequence>MATNQDIEEYFVFAKQLALQAGEILKTALNREKVVKIKGDFRDLVTDDDQAIENLLISNLSKKFPDHKFIAEESYNKDEPLELTDAPTWIIDPIDGTVNFVHGFPQYCISIGLAINKEMTLAIIYNPHFKELYTEKKGQGAFLNDKKITVSKTSKLELALLNIEPGLLKSAPKRDIVLGRIEALSRVADGVRNVGSAVLGLAYVAKGTMDGFQIDHLKPWDVAAGILLVREAGGTVIDTKGGVFNVMKPNTIAAGTEALALEMSKLINDTDLQTQRRRLKRTS</sequence>
<dbReference type="CDD" id="cd01639">
    <property type="entry name" value="IMPase"/>
    <property type="match status" value="1"/>
</dbReference>
<name>A0A8J5QUZ3_9HYME</name>
<accession>A0A8J5QUZ3</accession>
<dbReference type="PANTHER" id="PTHR20854:SF25">
    <property type="entry name" value="INOSITOL-1-MONOPHOSPHATASE"/>
    <property type="match status" value="1"/>
</dbReference>
<dbReference type="PROSITE" id="PS00629">
    <property type="entry name" value="IMP_1"/>
    <property type="match status" value="1"/>
</dbReference>
<evidence type="ECO:0000256" key="5">
    <source>
        <dbReference type="RuleBase" id="RU364068"/>
    </source>
</evidence>
<evidence type="ECO:0000313" key="7">
    <source>
        <dbReference type="Proteomes" id="UP000729913"/>
    </source>
</evidence>
<dbReference type="InterPro" id="IPR020583">
    <property type="entry name" value="Inositol_monoP_metal-BS"/>
</dbReference>
<reference evidence="6" key="1">
    <citation type="submission" date="2020-03" db="EMBL/GenBank/DDBJ databases">
        <authorList>
            <person name="Chebbi M.A."/>
            <person name="Drezen J.M."/>
        </authorList>
    </citation>
    <scope>NUCLEOTIDE SEQUENCE</scope>
    <source>
        <tissue evidence="6">Whole body</tissue>
    </source>
</reference>
<gene>
    <name evidence="6" type="ORF">G9C98_007571</name>
</gene>
<feature type="binding site" evidence="4">
    <location>
        <position position="92"/>
    </location>
    <ligand>
        <name>Mg(2+)</name>
        <dbReference type="ChEBI" id="CHEBI:18420"/>
        <label>1</label>
        <note>catalytic</note>
    </ligand>
</feature>